<dbReference type="InterPro" id="IPR023885">
    <property type="entry name" value="4Fe4S-binding_SPASM_dom"/>
</dbReference>
<evidence type="ECO:0000256" key="2">
    <source>
        <dbReference type="ARBA" id="ARBA00022485"/>
    </source>
</evidence>
<evidence type="ECO:0000256" key="6">
    <source>
        <dbReference type="ARBA" id="ARBA00023014"/>
    </source>
</evidence>
<name>A0A3B1C9R6_9ZZZZ</name>
<dbReference type="GO" id="GO:0051536">
    <property type="term" value="F:iron-sulfur cluster binding"/>
    <property type="evidence" value="ECO:0007669"/>
    <property type="project" value="UniProtKB-KW"/>
</dbReference>
<dbReference type="PANTHER" id="PTHR11228">
    <property type="entry name" value="RADICAL SAM DOMAIN PROTEIN"/>
    <property type="match status" value="1"/>
</dbReference>
<evidence type="ECO:0000259" key="8">
    <source>
        <dbReference type="Pfam" id="PF13186"/>
    </source>
</evidence>
<keyword evidence="6" id="KW-0411">Iron-sulfur</keyword>
<dbReference type="InterPro" id="IPR050377">
    <property type="entry name" value="Radical_SAM_PqqE_MftC-like"/>
</dbReference>
<dbReference type="InterPro" id="IPR034391">
    <property type="entry name" value="AdoMet-like_SPASM_containing"/>
</dbReference>
<dbReference type="PANTHER" id="PTHR11228:SF7">
    <property type="entry name" value="PQQA PEPTIDE CYCLASE"/>
    <property type="match status" value="1"/>
</dbReference>
<evidence type="ECO:0000256" key="3">
    <source>
        <dbReference type="ARBA" id="ARBA00022691"/>
    </source>
</evidence>
<dbReference type="EMBL" id="UOGA01000247">
    <property type="protein sequence ID" value="VAX23401.1"/>
    <property type="molecule type" value="Genomic_DNA"/>
</dbReference>
<reference evidence="9" key="1">
    <citation type="submission" date="2018-06" db="EMBL/GenBank/DDBJ databases">
        <authorList>
            <person name="Zhirakovskaya E."/>
        </authorList>
    </citation>
    <scope>NUCLEOTIDE SEQUENCE</scope>
</reference>
<comment type="cofactor">
    <cofactor evidence="1">
        <name>[4Fe-4S] cluster</name>
        <dbReference type="ChEBI" id="CHEBI:49883"/>
    </cofactor>
</comment>
<dbReference type="GO" id="GO:0003824">
    <property type="term" value="F:catalytic activity"/>
    <property type="evidence" value="ECO:0007669"/>
    <property type="project" value="InterPro"/>
</dbReference>
<dbReference type="InterPro" id="IPR058240">
    <property type="entry name" value="rSAM_sf"/>
</dbReference>
<sequence length="332" mass="37272">MDKLQNIKNLAKLYLGYIRRSETVGQLPSRIWIEPTPSCNFKCGHCPNGMDEPFSTGLMKMELFKKIIDELEGSVYDVNLFHRGESLIHPKLSQMVAYCHEKGMHTRLHTNAGLLTKERARQLIEAGLSYISFSVDGYTKHVYDKVRLGGDFDETVGNIKSFLRLKKEYGNAAPYSVLQVMEIGEKADGLSERRKAFKKMFDGAAPDRLIVRTPHNWAGDANEFGCGLNGGSNGRFTPCTFLWYSMTIFFDGTVAPCPQDFFGKIKIGNVTDNSVASVWNNDAMIEMRARMKRGDVSGLAPCETCDILTRKTCMGVPTNYLSTFIKDNLLVK</sequence>
<evidence type="ECO:0000256" key="4">
    <source>
        <dbReference type="ARBA" id="ARBA00022723"/>
    </source>
</evidence>
<keyword evidence="2" id="KW-0004">4Fe-4S</keyword>
<evidence type="ECO:0000313" key="9">
    <source>
        <dbReference type="EMBL" id="VAX23401.1"/>
    </source>
</evidence>
<evidence type="ECO:0000259" key="7">
    <source>
        <dbReference type="Pfam" id="PF04055"/>
    </source>
</evidence>
<dbReference type="AlphaFoldDB" id="A0A3B1C9R6"/>
<dbReference type="InterPro" id="IPR007197">
    <property type="entry name" value="rSAM"/>
</dbReference>
<keyword evidence="3" id="KW-0949">S-adenosyl-L-methionine</keyword>
<dbReference type="InterPro" id="IPR013785">
    <property type="entry name" value="Aldolase_TIM"/>
</dbReference>
<feature type="domain" description="Radical SAM core" evidence="7">
    <location>
        <begin position="33"/>
        <end position="165"/>
    </location>
</feature>
<organism evidence="9">
    <name type="scientific">hydrothermal vent metagenome</name>
    <dbReference type="NCBI Taxonomy" id="652676"/>
    <lineage>
        <taxon>unclassified sequences</taxon>
        <taxon>metagenomes</taxon>
        <taxon>ecological metagenomes</taxon>
    </lineage>
</organism>
<gene>
    <name evidence="9" type="ORF">MNBD_NITROSPINAE04-165</name>
</gene>
<dbReference type="GO" id="GO:0046872">
    <property type="term" value="F:metal ion binding"/>
    <property type="evidence" value="ECO:0007669"/>
    <property type="project" value="UniProtKB-KW"/>
</dbReference>
<dbReference type="SFLD" id="SFLDS00029">
    <property type="entry name" value="Radical_SAM"/>
    <property type="match status" value="1"/>
</dbReference>
<dbReference type="Pfam" id="PF13186">
    <property type="entry name" value="SPASM"/>
    <property type="match status" value="1"/>
</dbReference>
<keyword evidence="5" id="KW-0408">Iron</keyword>
<dbReference type="SFLD" id="SFLDG01067">
    <property type="entry name" value="SPASM/twitch_domain_containing"/>
    <property type="match status" value="1"/>
</dbReference>
<feature type="domain" description="4Fe4S-binding SPASM" evidence="8">
    <location>
        <begin position="239"/>
        <end position="306"/>
    </location>
</feature>
<evidence type="ECO:0000256" key="1">
    <source>
        <dbReference type="ARBA" id="ARBA00001966"/>
    </source>
</evidence>
<keyword evidence="4" id="KW-0479">Metal-binding</keyword>
<dbReference type="SUPFAM" id="SSF102114">
    <property type="entry name" value="Radical SAM enzymes"/>
    <property type="match status" value="1"/>
</dbReference>
<dbReference type="Pfam" id="PF04055">
    <property type="entry name" value="Radical_SAM"/>
    <property type="match status" value="1"/>
</dbReference>
<evidence type="ECO:0008006" key="10">
    <source>
        <dbReference type="Google" id="ProtNLM"/>
    </source>
</evidence>
<dbReference type="Gene3D" id="3.20.20.70">
    <property type="entry name" value="Aldolase class I"/>
    <property type="match status" value="1"/>
</dbReference>
<dbReference type="CDD" id="cd21109">
    <property type="entry name" value="SPASM"/>
    <property type="match status" value="1"/>
</dbReference>
<evidence type="ECO:0000256" key="5">
    <source>
        <dbReference type="ARBA" id="ARBA00023004"/>
    </source>
</evidence>
<accession>A0A3B1C9R6</accession>
<proteinExistence type="predicted"/>
<dbReference type="SFLD" id="SFLDG01387">
    <property type="entry name" value="BtrN-like_SPASM_domain_contain"/>
    <property type="match status" value="1"/>
</dbReference>
<protein>
    <recommendedName>
        <fullName evidence="10">Radical SAM protein</fullName>
    </recommendedName>
</protein>
<dbReference type="CDD" id="cd01335">
    <property type="entry name" value="Radical_SAM"/>
    <property type="match status" value="1"/>
</dbReference>